<protein>
    <submittedName>
        <fullName evidence="1">Uncharacterized protein</fullName>
    </submittedName>
</protein>
<dbReference type="Proteomes" id="UP001448207">
    <property type="component" value="Unassembled WGS sequence"/>
</dbReference>
<accession>A0ABR3AKP1</accession>
<organism evidence="1 2">
    <name type="scientific">Phycomyces blakesleeanus</name>
    <dbReference type="NCBI Taxonomy" id="4837"/>
    <lineage>
        <taxon>Eukaryota</taxon>
        <taxon>Fungi</taxon>
        <taxon>Fungi incertae sedis</taxon>
        <taxon>Mucoromycota</taxon>
        <taxon>Mucoromycotina</taxon>
        <taxon>Mucoromycetes</taxon>
        <taxon>Mucorales</taxon>
        <taxon>Phycomycetaceae</taxon>
        <taxon>Phycomyces</taxon>
    </lineage>
</organism>
<comment type="caution">
    <text evidence="1">The sequence shown here is derived from an EMBL/GenBank/DDBJ whole genome shotgun (WGS) entry which is preliminary data.</text>
</comment>
<proteinExistence type="predicted"/>
<sequence length="374" mass="42101">MMNNKNDLSMSSSNTHTLFCIPKSQPDDELNAFDLTWRNYLPSMTQLCPCFGIFKGGSIQLDDDDESTGNLGPHYYNDQSIYQGRTIQGYLRNSRDREFESVLENGGGEDGAFSRGDYMPSFVTRNPFEEHDEPAVYEIFSEEQDRVDAESLGDDQIANLVFKPKTSDQYDEELYITVPRGGPKSTPYLNDRMEIETEYDEDTGPTVAQTMLTEQLDDLTEKLVYIKRNIMDIGVKDSKVDPRTSAVLRPLKHLSMISNSERAMSDLDSIASEALEEYGNVVLNNKTISNHTAEEINHSRLGIRKNSGASDFNMPLADNHSTPFGSDQHPFTYFERSPVIASQTSSNRNSLGENQGLNVHSVFEFGKKWLNGTS</sequence>
<reference evidence="1 2" key="1">
    <citation type="submission" date="2024-04" db="EMBL/GenBank/DDBJ databases">
        <title>Symmetric and asymmetric DNA N6-adenine methylation regulates different biological responses in Mucorales.</title>
        <authorList>
            <consortium name="Lawrence Berkeley National Laboratory"/>
            <person name="Lax C."/>
            <person name="Mondo S.J."/>
            <person name="Osorio-Concepcion M."/>
            <person name="Muszewska A."/>
            <person name="Corrochano-Luque M."/>
            <person name="Gutierrez G."/>
            <person name="Riley R."/>
            <person name="Lipzen A."/>
            <person name="Guo J."/>
            <person name="Hundley H."/>
            <person name="Amirebrahimi M."/>
            <person name="Ng V."/>
            <person name="Lorenzo-Gutierrez D."/>
            <person name="Binder U."/>
            <person name="Yang J."/>
            <person name="Song Y."/>
            <person name="Canovas D."/>
            <person name="Navarro E."/>
            <person name="Freitag M."/>
            <person name="Gabaldon T."/>
            <person name="Grigoriev I.V."/>
            <person name="Corrochano L.M."/>
            <person name="Nicolas F.E."/>
            <person name="Garre V."/>
        </authorList>
    </citation>
    <scope>NUCLEOTIDE SEQUENCE [LARGE SCALE GENOMIC DNA]</scope>
    <source>
        <strain evidence="1 2">L51</strain>
    </source>
</reference>
<evidence type="ECO:0000313" key="2">
    <source>
        <dbReference type="Proteomes" id="UP001448207"/>
    </source>
</evidence>
<evidence type="ECO:0000313" key="1">
    <source>
        <dbReference type="EMBL" id="KAL0076284.1"/>
    </source>
</evidence>
<name>A0ABR3AKP1_PHYBL</name>
<gene>
    <name evidence="1" type="ORF">J3Q64DRAFT_1360784</name>
</gene>
<dbReference type="EMBL" id="JBCLYO010000032">
    <property type="protein sequence ID" value="KAL0076284.1"/>
    <property type="molecule type" value="Genomic_DNA"/>
</dbReference>
<keyword evidence="2" id="KW-1185">Reference proteome</keyword>